<feature type="transmembrane region" description="Helical" evidence="2">
    <location>
        <begin position="402"/>
        <end position="423"/>
    </location>
</feature>
<evidence type="ECO:0000256" key="2">
    <source>
        <dbReference type="SAM" id="Phobius"/>
    </source>
</evidence>
<reference evidence="4" key="1">
    <citation type="journal article" date="2021" name="PeerJ">
        <title>Extensive microbial diversity within the chicken gut microbiome revealed by metagenomics and culture.</title>
        <authorList>
            <person name="Gilroy R."/>
            <person name="Ravi A."/>
            <person name="Getino M."/>
            <person name="Pursley I."/>
            <person name="Horton D.L."/>
            <person name="Alikhan N.F."/>
            <person name="Baker D."/>
            <person name="Gharbi K."/>
            <person name="Hall N."/>
            <person name="Watson M."/>
            <person name="Adriaenssens E.M."/>
            <person name="Foster-Nyarko E."/>
            <person name="Jarju S."/>
            <person name="Secka A."/>
            <person name="Antonio M."/>
            <person name="Oren A."/>
            <person name="Chaudhuri R.R."/>
            <person name="La Ragione R."/>
            <person name="Hildebrand F."/>
            <person name="Pallen M.J."/>
        </authorList>
    </citation>
    <scope>NUCLEOTIDE SEQUENCE</scope>
    <source>
        <strain evidence="4">ChiGjej4B4-7305</strain>
    </source>
</reference>
<feature type="transmembrane region" description="Helical" evidence="2">
    <location>
        <begin position="429"/>
        <end position="449"/>
    </location>
</feature>
<gene>
    <name evidence="4" type="ORF">H9815_19860</name>
</gene>
<dbReference type="PIRSF" id="PIRSF026631">
    <property type="entry name" value="UCP026631"/>
    <property type="match status" value="1"/>
</dbReference>
<organism evidence="4 5">
    <name type="scientific">Candidatus Ruania gallistercoris</name>
    <dbReference type="NCBI Taxonomy" id="2838746"/>
    <lineage>
        <taxon>Bacteria</taxon>
        <taxon>Bacillati</taxon>
        <taxon>Actinomycetota</taxon>
        <taxon>Actinomycetes</taxon>
        <taxon>Micrococcales</taxon>
        <taxon>Ruaniaceae</taxon>
        <taxon>Ruania</taxon>
    </lineage>
</organism>
<dbReference type="PANTHER" id="PTHR34473:SF3">
    <property type="entry name" value="TRANSMEMBRANE PROTEIN-RELATED"/>
    <property type="match status" value="1"/>
</dbReference>
<feature type="region of interest" description="Disordered" evidence="1">
    <location>
        <begin position="1"/>
        <end position="39"/>
    </location>
</feature>
<keyword evidence="2" id="KW-0472">Membrane</keyword>
<feature type="domain" description="YdbS-like PH" evidence="3">
    <location>
        <begin position="103"/>
        <end position="182"/>
    </location>
</feature>
<evidence type="ECO:0000256" key="1">
    <source>
        <dbReference type="SAM" id="MobiDB-lite"/>
    </source>
</evidence>
<sequence>MSLPPAQEEEHSEPIGAGRAPSGAEPDGPDSEAPEQAEADIPWQRLDPRIIPAALLRMLVRLVPAAVGWWFFNTDNDFARYTVIALAVLAVLNPLNQALNYVKVRYRLTGDELQHTTGLLVRKRNRVPLHRIRTVDITAPLSTRLFRLAVLRVGTGGNSFTSEGTVALDGLPRAVALRLRAELLQHTGADVTSSVDPRLEEDSGAAVQTLRWRWIVYQMLGLSFIVGPLSFVGTVYGLVSLVGREDWVGDQLGGLIDQVSWTAWAVASALLIIVIGLAAGAIAFTEAWWGYRLVREPGGRFLATRGLLTTRSFTADHDRLRGVTVTQPLITRRLRGARLAPVMTGVSLQQMMTESSVMLPTTTREVATGVANVLLDRQVLDEQADPPGGALRSHPPVARRRAVLRYLLPTAVLAAVLAVGTGLGWWTGWLLAAPAVLLPVGVLAGVGYYRALGHRLEQDYLYLRRGFFTRRTDVIQVRGINGAQVSQNLLQRLLGVATLTVTTAAGDQAYYGIDLALADATALAARVTDEPVAA</sequence>
<keyword evidence="2" id="KW-0812">Transmembrane</keyword>
<dbReference type="PANTHER" id="PTHR34473">
    <property type="entry name" value="UPF0699 TRANSMEMBRANE PROTEIN YDBS"/>
    <property type="match status" value="1"/>
</dbReference>
<feature type="compositionally biased region" description="Acidic residues" evidence="1">
    <location>
        <begin position="27"/>
        <end position="38"/>
    </location>
</feature>
<feature type="transmembrane region" description="Helical" evidence="2">
    <location>
        <begin position="261"/>
        <end position="285"/>
    </location>
</feature>
<evidence type="ECO:0000313" key="4">
    <source>
        <dbReference type="EMBL" id="HIZ38037.1"/>
    </source>
</evidence>
<dbReference type="InterPro" id="IPR005182">
    <property type="entry name" value="YdbS-like_PH"/>
</dbReference>
<feature type="domain" description="YdbS-like PH" evidence="3">
    <location>
        <begin position="449"/>
        <end position="519"/>
    </location>
</feature>
<dbReference type="Proteomes" id="UP000824037">
    <property type="component" value="Unassembled WGS sequence"/>
</dbReference>
<dbReference type="AlphaFoldDB" id="A0A9D2EIA7"/>
<feature type="transmembrane region" description="Helical" evidence="2">
    <location>
        <begin position="220"/>
        <end position="241"/>
    </location>
</feature>
<dbReference type="InterPro" id="IPR014529">
    <property type="entry name" value="UCP026631"/>
</dbReference>
<reference evidence="4" key="2">
    <citation type="submission" date="2021-04" db="EMBL/GenBank/DDBJ databases">
        <authorList>
            <person name="Gilroy R."/>
        </authorList>
    </citation>
    <scope>NUCLEOTIDE SEQUENCE</scope>
    <source>
        <strain evidence="4">ChiGjej4B4-7305</strain>
    </source>
</reference>
<dbReference type="EMBL" id="DXBY01000337">
    <property type="protein sequence ID" value="HIZ38037.1"/>
    <property type="molecule type" value="Genomic_DNA"/>
</dbReference>
<dbReference type="Pfam" id="PF03703">
    <property type="entry name" value="bPH_2"/>
    <property type="match status" value="2"/>
</dbReference>
<proteinExistence type="predicted"/>
<feature type="transmembrane region" description="Helical" evidence="2">
    <location>
        <begin position="78"/>
        <end position="95"/>
    </location>
</feature>
<evidence type="ECO:0000313" key="5">
    <source>
        <dbReference type="Proteomes" id="UP000824037"/>
    </source>
</evidence>
<protein>
    <submittedName>
        <fullName evidence="4">PH domain-containing protein</fullName>
    </submittedName>
</protein>
<keyword evidence="2" id="KW-1133">Transmembrane helix</keyword>
<name>A0A9D2EIA7_9MICO</name>
<comment type="caution">
    <text evidence="4">The sequence shown here is derived from an EMBL/GenBank/DDBJ whole genome shotgun (WGS) entry which is preliminary data.</text>
</comment>
<accession>A0A9D2EIA7</accession>
<evidence type="ECO:0000259" key="3">
    <source>
        <dbReference type="Pfam" id="PF03703"/>
    </source>
</evidence>